<dbReference type="InterPro" id="IPR003754">
    <property type="entry name" value="4pyrrol_synth_uPrphyn_synth"/>
</dbReference>
<name>A0A1D8JFU1_9BACL</name>
<dbReference type="KEGG" id="surl:BI350_08560"/>
<dbReference type="Pfam" id="PF02602">
    <property type="entry name" value="HEM4"/>
    <property type="match status" value="1"/>
</dbReference>
<keyword evidence="12" id="KW-1185">Reference proteome</keyword>
<dbReference type="EC" id="4.2.1.75" evidence="3 9"/>
<organism evidence="11 12">
    <name type="scientific">Sporosarcina ureilytica</name>
    <dbReference type="NCBI Taxonomy" id="298596"/>
    <lineage>
        <taxon>Bacteria</taxon>
        <taxon>Bacillati</taxon>
        <taxon>Bacillota</taxon>
        <taxon>Bacilli</taxon>
        <taxon>Bacillales</taxon>
        <taxon>Caryophanaceae</taxon>
        <taxon>Sporosarcina</taxon>
    </lineage>
</organism>
<dbReference type="EMBL" id="CP017560">
    <property type="protein sequence ID" value="AOV07579.1"/>
    <property type="molecule type" value="Genomic_DNA"/>
</dbReference>
<dbReference type="Gene3D" id="3.40.50.10090">
    <property type="match status" value="2"/>
</dbReference>
<comment type="catalytic activity">
    <reaction evidence="8 9">
        <text>hydroxymethylbilane = uroporphyrinogen III + H2O</text>
        <dbReference type="Rhea" id="RHEA:18965"/>
        <dbReference type="ChEBI" id="CHEBI:15377"/>
        <dbReference type="ChEBI" id="CHEBI:57308"/>
        <dbReference type="ChEBI" id="CHEBI:57845"/>
        <dbReference type="EC" id="4.2.1.75"/>
    </reaction>
</comment>
<evidence type="ECO:0000256" key="2">
    <source>
        <dbReference type="ARBA" id="ARBA00008133"/>
    </source>
</evidence>
<evidence type="ECO:0000256" key="4">
    <source>
        <dbReference type="ARBA" id="ARBA00023239"/>
    </source>
</evidence>
<dbReference type="Proteomes" id="UP000185746">
    <property type="component" value="Chromosome"/>
</dbReference>
<dbReference type="GO" id="GO:0004852">
    <property type="term" value="F:uroporphyrinogen-III synthase activity"/>
    <property type="evidence" value="ECO:0007669"/>
    <property type="project" value="UniProtKB-UniRule"/>
</dbReference>
<dbReference type="SUPFAM" id="SSF69618">
    <property type="entry name" value="HemD-like"/>
    <property type="match status" value="1"/>
</dbReference>
<dbReference type="InterPro" id="IPR039793">
    <property type="entry name" value="UROS/Hem4"/>
</dbReference>
<protein>
    <recommendedName>
        <fullName evidence="7 9">Uroporphyrinogen-III synthase</fullName>
        <ecNumber evidence="3 9">4.2.1.75</ecNumber>
    </recommendedName>
</protein>
<evidence type="ECO:0000256" key="1">
    <source>
        <dbReference type="ARBA" id="ARBA00004772"/>
    </source>
</evidence>
<evidence type="ECO:0000256" key="8">
    <source>
        <dbReference type="ARBA" id="ARBA00048617"/>
    </source>
</evidence>
<evidence type="ECO:0000256" key="7">
    <source>
        <dbReference type="ARBA" id="ARBA00040167"/>
    </source>
</evidence>
<evidence type="ECO:0000256" key="5">
    <source>
        <dbReference type="ARBA" id="ARBA00023244"/>
    </source>
</evidence>
<gene>
    <name evidence="11" type="ORF">BI350_08560</name>
</gene>
<keyword evidence="5 9" id="KW-0627">Porphyrin biosynthesis</keyword>
<reference evidence="11 12" key="1">
    <citation type="submission" date="2016-09" db="EMBL/GenBank/DDBJ databases">
        <title>Complete genome sequence of the Lysinibacillus sphaericus LMG 22257, a specie of Bacillus with ureolytic activity that can effectively biodeposit calcium carbonate.</title>
        <authorList>
            <person name="Yan W."/>
        </authorList>
    </citation>
    <scope>NUCLEOTIDE SEQUENCE [LARGE SCALE GENOMIC DNA]</scope>
    <source>
        <strain evidence="11 12">LMG 22257</strain>
    </source>
</reference>
<comment type="similarity">
    <text evidence="2 9">Belongs to the uroporphyrinogen-III synthase family.</text>
</comment>
<dbReference type="InterPro" id="IPR036108">
    <property type="entry name" value="4pyrrol_syn_uPrphyn_synt_sf"/>
</dbReference>
<dbReference type="PANTHER" id="PTHR38042">
    <property type="entry name" value="UROPORPHYRINOGEN-III SYNTHASE, CHLOROPLASTIC"/>
    <property type="match status" value="1"/>
</dbReference>
<dbReference type="UniPathway" id="UPA00251">
    <property type="reaction ID" value="UER00320"/>
</dbReference>
<dbReference type="RefSeq" id="WP_075527711.1">
    <property type="nucleotide sequence ID" value="NZ_CP017560.1"/>
</dbReference>
<comment type="pathway">
    <text evidence="1 9">Porphyrin-containing compound metabolism; protoporphyrin-IX biosynthesis; coproporphyrinogen-III from 5-aminolevulinate: step 3/4.</text>
</comment>
<dbReference type="CDD" id="cd06578">
    <property type="entry name" value="HemD"/>
    <property type="match status" value="1"/>
</dbReference>
<comment type="function">
    <text evidence="6 9">Catalyzes cyclization of the linear tetrapyrrole, hydroxymethylbilane, to the macrocyclic uroporphyrinogen III.</text>
</comment>
<accession>A0A1D8JFU1</accession>
<dbReference type="GO" id="GO:0006780">
    <property type="term" value="P:uroporphyrinogen III biosynthetic process"/>
    <property type="evidence" value="ECO:0007669"/>
    <property type="project" value="UniProtKB-UniRule"/>
</dbReference>
<evidence type="ECO:0000313" key="11">
    <source>
        <dbReference type="EMBL" id="AOV07579.1"/>
    </source>
</evidence>
<dbReference type="PANTHER" id="PTHR38042:SF1">
    <property type="entry name" value="UROPORPHYRINOGEN-III SYNTHASE, CHLOROPLASTIC"/>
    <property type="match status" value="1"/>
</dbReference>
<evidence type="ECO:0000256" key="6">
    <source>
        <dbReference type="ARBA" id="ARBA00037589"/>
    </source>
</evidence>
<dbReference type="GO" id="GO:0006782">
    <property type="term" value="P:protoporphyrinogen IX biosynthetic process"/>
    <property type="evidence" value="ECO:0007669"/>
    <property type="project" value="UniProtKB-UniRule"/>
</dbReference>
<feature type="domain" description="Tetrapyrrole biosynthesis uroporphyrinogen III synthase" evidence="10">
    <location>
        <begin position="28"/>
        <end position="245"/>
    </location>
</feature>
<sequence length="256" mass="28021">MRTSEPPLNGETVVFTGTPRSTDVFSLVELYGGMPVSLPLIKVDELVEPTDQLRLEACATYDWLIFTSQSAVAAFKEKINRFNVSVDTIPSHIAAIGTRTAAALEELGFSVRFIPTVFSADVFVKQFRPPANETGRLLFLRGSIAGPTIPEGLPFEVDEWTIYKTARATENVGALINLLKEKEQISVLFASPSAVEVFSEEVVPSIGWKGYTIGAIGHITEKALTDVGANVHVRPNTYTLKDLVEKLASRKDVHID</sequence>
<evidence type="ECO:0000313" key="12">
    <source>
        <dbReference type="Proteomes" id="UP000185746"/>
    </source>
</evidence>
<dbReference type="AlphaFoldDB" id="A0A1D8JFU1"/>
<proteinExistence type="inferred from homology"/>
<evidence type="ECO:0000256" key="9">
    <source>
        <dbReference type="RuleBase" id="RU366031"/>
    </source>
</evidence>
<keyword evidence="4 9" id="KW-0456">Lyase</keyword>
<evidence type="ECO:0000256" key="3">
    <source>
        <dbReference type="ARBA" id="ARBA00013109"/>
    </source>
</evidence>
<evidence type="ECO:0000259" key="10">
    <source>
        <dbReference type="Pfam" id="PF02602"/>
    </source>
</evidence>